<name>A0A4W4F9J5_ELEEL</name>
<organism evidence="2 3">
    <name type="scientific">Electrophorus electricus</name>
    <name type="common">Electric eel</name>
    <name type="synonym">Gymnotus electricus</name>
    <dbReference type="NCBI Taxonomy" id="8005"/>
    <lineage>
        <taxon>Eukaryota</taxon>
        <taxon>Metazoa</taxon>
        <taxon>Chordata</taxon>
        <taxon>Craniata</taxon>
        <taxon>Vertebrata</taxon>
        <taxon>Euteleostomi</taxon>
        <taxon>Actinopterygii</taxon>
        <taxon>Neopterygii</taxon>
        <taxon>Teleostei</taxon>
        <taxon>Ostariophysi</taxon>
        <taxon>Gymnotiformes</taxon>
        <taxon>Gymnotoidei</taxon>
        <taxon>Gymnotidae</taxon>
        <taxon>Electrophorus</taxon>
    </lineage>
</organism>
<evidence type="ECO:0000256" key="1">
    <source>
        <dbReference type="SAM" id="MobiDB-lite"/>
    </source>
</evidence>
<feature type="region of interest" description="Disordered" evidence="1">
    <location>
        <begin position="84"/>
        <end position="142"/>
    </location>
</feature>
<reference evidence="2" key="3">
    <citation type="submission" date="2020-05" db="EMBL/GenBank/DDBJ databases">
        <title>Electrophorus electricus (electric eel) genome, fEleEle1, primary haplotype.</title>
        <authorList>
            <person name="Myers G."/>
            <person name="Meyer A."/>
            <person name="Fedrigo O."/>
            <person name="Formenti G."/>
            <person name="Rhie A."/>
            <person name="Tracey A."/>
            <person name="Sims Y."/>
            <person name="Jarvis E.D."/>
        </authorList>
    </citation>
    <scope>NUCLEOTIDE SEQUENCE [LARGE SCALE GENOMIC DNA]</scope>
</reference>
<reference evidence="3" key="2">
    <citation type="journal article" date="2017" name="Sci. Adv.">
        <title>A tail of two voltages: Proteomic comparison of the three electric organs of the electric eel.</title>
        <authorList>
            <person name="Traeger L.L."/>
            <person name="Sabat G."/>
            <person name="Barrett-Wilt G.A."/>
            <person name="Wells G.B."/>
            <person name="Sussman M.R."/>
        </authorList>
    </citation>
    <scope>NUCLEOTIDE SEQUENCE [LARGE SCALE GENOMIC DNA]</scope>
</reference>
<feature type="region of interest" description="Disordered" evidence="1">
    <location>
        <begin position="283"/>
        <end position="322"/>
    </location>
</feature>
<accession>A0A4W4F9J5</accession>
<proteinExistence type="predicted"/>
<protein>
    <submittedName>
        <fullName evidence="2">Uncharacterized protein</fullName>
    </submittedName>
</protein>
<evidence type="ECO:0000313" key="2">
    <source>
        <dbReference type="Ensembl" id="ENSEEEP00000021511.2"/>
    </source>
</evidence>
<dbReference type="GeneTree" id="ENSGT00540000073837"/>
<dbReference type="AlphaFoldDB" id="A0A4W4F9J5"/>
<keyword evidence="3" id="KW-1185">Reference proteome</keyword>
<sequence>MPMCMHLHTKTSAVFFMALLEYLKEAYASSQSSRAASAHTRSVSLFFFFLQLLLFNPPKDPWAPSEGSAEVVPELDLFAMKPAEGSTAAESPDGEELGITPSAASSSAPSEAPGGTSSSAPTAAPASSTTTTASTAESTAPPALDIFGGKDSAFIIVLWMSFTLIHISLSLCLLYPPDSFIAPAPAPTSPPKAETPVVDLLGMHHAHLCVHMSAVFDGLGDLLMPAITPQSTAPPPKAIGSDLDSSLANLVGSTSYEALPPSAGAGAPMMPQPMMMGQPMMRPPFAGTAVPGAPLSPGPAAQSPKKPPTKDPLADLNIKDFL</sequence>
<reference evidence="3" key="1">
    <citation type="journal article" date="2014" name="Science">
        <title>Nonhuman genetics. Genomic basis for the convergent evolution of electric organs.</title>
        <authorList>
            <person name="Gallant J.R."/>
            <person name="Traeger L.L."/>
            <person name="Volkening J.D."/>
            <person name="Moffett H."/>
            <person name="Chen P.H."/>
            <person name="Novina C.D."/>
            <person name="Phillips G.N.Jr."/>
            <person name="Anand R."/>
            <person name="Wells G.B."/>
            <person name="Pinch M."/>
            <person name="Guth R."/>
            <person name="Unguez G.A."/>
            <person name="Albert J.S."/>
            <person name="Zakon H.H."/>
            <person name="Samanta M.P."/>
            <person name="Sussman M.R."/>
        </authorList>
    </citation>
    <scope>NUCLEOTIDE SEQUENCE [LARGE SCALE GENOMIC DNA]</scope>
</reference>
<reference evidence="2" key="5">
    <citation type="submission" date="2025-09" db="UniProtKB">
        <authorList>
            <consortium name="Ensembl"/>
        </authorList>
    </citation>
    <scope>IDENTIFICATION</scope>
</reference>
<reference evidence="2" key="4">
    <citation type="submission" date="2025-08" db="UniProtKB">
        <authorList>
            <consortium name="Ensembl"/>
        </authorList>
    </citation>
    <scope>IDENTIFICATION</scope>
</reference>
<dbReference type="Proteomes" id="UP000314983">
    <property type="component" value="Chromosome 7"/>
</dbReference>
<feature type="compositionally biased region" description="Basic and acidic residues" evidence="1">
    <location>
        <begin position="308"/>
        <end position="322"/>
    </location>
</feature>
<evidence type="ECO:0000313" key="3">
    <source>
        <dbReference type="Proteomes" id="UP000314983"/>
    </source>
</evidence>
<feature type="compositionally biased region" description="Low complexity" evidence="1">
    <location>
        <begin position="100"/>
        <end position="142"/>
    </location>
</feature>
<dbReference type="Ensembl" id="ENSEEET00000021752.2">
    <property type="protein sequence ID" value="ENSEEEP00000021511.2"/>
    <property type="gene ID" value="ENSEEEG00000010485.2"/>
</dbReference>
<dbReference type="STRING" id="8005.ENSEEEP00000021511"/>